<keyword evidence="5" id="KW-1185">Reference proteome</keyword>
<reference evidence="2" key="3">
    <citation type="submission" date="2020-09" db="EMBL/GenBank/DDBJ databases">
        <authorList>
            <person name="Sun Q."/>
            <person name="Zhou Y."/>
        </authorList>
    </citation>
    <scope>NUCLEOTIDE SEQUENCE</scope>
    <source>
        <strain evidence="2">CGMCC 1.14984</strain>
    </source>
</reference>
<proteinExistence type="predicted"/>
<name>A0A8J3A1T7_9PROT</name>
<dbReference type="EMBL" id="VCJR02000001">
    <property type="protein sequence ID" value="NHK26884.1"/>
    <property type="molecule type" value="Genomic_DNA"/>
</dbReference>
<organism evidence="2 4">
    <name type="scientific">Aquisalinus luteolus</name>
    <dbReference type="NCBI Taxonomy" id="1566827"/>
    <lineage>
        <taxon>Bacteria</taxon>
        <taxon>Pseudomonadati</taxon>
        <taxon>Pseudomonadota</taxon>
        <taxon>Alphaproteobacteria</taxon>
        <taxon>Parvularculales</taxon>
        <taxon>Parvularculaceae</taxon>
        <taxon>Aquisalinus</taxon>
    </lineage>
</organism>
<reference evidence="2" key="1">
    <citation type="journal article" date="2014" name="Int. J. Syst. Evol. Microbiol.">
        <title>Complete genome sequence of Corynebacterium casei LMG S-19264T (=DSM 44701T), isolated from a smear-ripened cheese.</title>
        <authorList>
            <consortium name="US DOE Joint Genome Institute (JGI-PGF)"/>
            <person name="Walter F."/>
            <person name="Albersmeier A."/>
            <person name="Kalinowski J."/>
            <person name="Ruckert C."/>
        </authorList>
    </citation>
    <scope>NUCLEOTIDE SEQUENCE</scope>
    <source>
        <strain evidence="2">CGMCC 1.14984</strain>
    </source>
</reference>
<evidence type="ECO:0000313" key="2">
    <source>
        <dbReference type="EMBL" id="GGH93707.1"/>
    </source>
</evidence>
<feature type="chain" id="PRO_5035211590" evidence="1">
    <location>
        <begin position="27"/>
        <end position="158"/>
    </location>
</feature>
<dbReference type="AlphaFoldDB" id="A0A8J3A1T7"/>
<feature type="signal peptide" evidence="1">
    <location>
        <begin position="1"/>
        <end position="26"/>
    </location>
</feature>
<keyword evidence="1" id="KW-0732">Signal</keyword>
<dbReference type="Proteomes" id="UP000818603">
    <property type="component" value="Unassembled WGS sequence"/>
</dbReference>
<accession>A0A8J3A1T7</accession>
<comment type="caution">
    <text evidence="2">The sequence shown here is derived from an EMBL/GenBank/DDBJ whole genome shotgun (WGS) entry which is preliminary data.</text>
</comment>
<dbReference type="RefSeq" id="WP_155137194.1">
    <property type="nucleotide sequence ID" value="NZ_BMGZ01000001.1"/>
</dbReference>
<gene>
    <name evidence="3" type="ORF">FF098_003050</name>
    <name evidence="2" type="ORF">GCM10011355_06180</name>
</gene>
<reference evidence="3 5" key="2">
    <citation type="submission" date="2020-02" db="EMBL/GenBank/DDBJ databases">
        <title>Genome sequence of Parvularcula flava strain NH6-79.</title>
        <authorList>
            <person name="Abdul Karim M.H."/>
            <person name="Lam M.Q."/>
            <person name="Chen S.J."/>
            <person name="Yahya A."/>
            <person name="Shahir S."/>
            <person name="Shamsir M.S."/>
            <person name="Chong C.S."/>
        </authorList>
    </citation>
    <scope>NUCLEOTIDE SEQUENCE [LARGE SCALE GENOMIC DNA]</scope>
    <source>
        <strain evidence="3 5">NH6-79</strain>
    </source>
</reference>
<evidence type="ECO:0000313" key="3">
    <source>
        <dbReference type="EMBL" id="NHK26884.1"/>
    </source>
</evidence>
<evidence type="ECO:0000256" key="1">
    <source>
        <dbReference type="SAM" id="SignalP"/>
    </source>
</evidence>
<dbReference type="InterPro" id="IPR022061">
    <property type="entry name" value="DUF3617"/>
</dbReference>
<dbReference type="Proteomes" id="UP000621856">
    <property type="component" value="Unassembled WGS sequence"/>
</dbReference>
<dbReference type="EMBL" id="BMGZ01000001">
    <property type="protein sequence ID" value="GGH93707.1"/>
    <property type="molecule type" value="Genomic_DNA"/>
</dbReference>
<sequence>MTKARKATTLTIITALMSTGIIVAHAAQERTTAPEIKPGKWEMTSTMTQSSTTGQTTTNLPEQVNTTTQCVKKDNAVLYPEFFLPMGCSFTGATYTDNSMNVSASCGSAGVTMTGSVSASIRDDGNTITSFTFLSGAINDNNAASMSVSSTATFKGSC</sequence>
<protein>
    <submittedName>
        <fullName evidence="3">DUF3617 family protein</fullName>
    </submittedName>
</protein>
<evidence type="ECO:0000313" key="5">
    <source>
        <dbReference type="Proteomes" id="UP000818603"/>
    </source>
</evidence>
<evidence type="ECO:0000313" key="4">
    <source>
        <dbReference type="Proteomes" id="UP000621856"/>
    </source>
</evidence>
<dbReference type="Pfam" id="PF12276">
    <property type="entry name" value="DUF3617"/>
    <property type="match status" value="1"/>
</dbReference>